<keyword evidence="2" id="KW-1185">Reference proteome</keyword>
<reference evidence="1 2" key="1">
    <citation type="submission" date="2017-04" db="EMBL/GenBank/DDBJ databases">
        <authorList>
            <person name="Afonso C.L."/>
            <person name="Miller P.J."/>
            <person name="Scott M.A."/>
            <person name="Spackman E."/>
            <person name="Goraichik I."/>
            <person name="Dimitrov K.M."/>
            <person name="Suarez D.L."/>
            <person name="Swayne D.E."/>
        </authorList>
    </citation>
    <scope>NUCLEOTIDE SEQUENCE [LARGE SCALE GENOMIC DNA]</scope>
    <source>
        <strain evidence="1 2">N3/975</strain>
    </source>
</reference>
<sequence length="74" mass="8691">MVVCWTELRHPFSGCLYHSFSTKGIKPDEVSNKSATNISYTVVYEQSKWFKNDKRILFLGYFDSRGHFLPIKIQ</sequence>
<dbReference type="AlphaFoldDB" id="A0A1X7HF91"/>
<name>A0A1X7HF91_9BACL</name>
<proteinExistence type="predicted"/>
<dbReference type="STRING" id="1313296.SAMN05661091_3057"/>
<dbReference type="Proteomes" id="UP000192940">
    <property type="component" value="Chromosome I"/>
</dbReference>
<dbReference type="RefSeq" id="WP_208919957.1">
    <property type="nucleotide sequence ID" value="NZ_LT840184.1"/>
</dbReference>
<protein>
    <submittedName>
        <fullName evidence="1">Uncharacterized protein</fullName>
    </submittedName>
</protein>
<evidence type="ECO:0000313" key="1">
    <source>
        <dbReference type="EMBL" id="SMF85570.1"/>
    </source>
</evidence>
<evidence type="ECO:0000313" key="2">
    <source>
        <dbReference type="Proteomes" id="UP000192940"/>
    </source>
</evidence>
<dbReference type="EMBL" id="LT840184">
    <property type="protein sequence ID" value="SMF85570.1"/>
    <property type="molecule type" value="Genomic_DNA"/>
</dbReference>
<accession>A0A1X7HF91</accession>
<gene>
    <name evidence="1" type="ORF">SAMN05661091_3057</name>
</gene>
<organism evidence="1 2">
    <name type="scientific">Paenibacillus uliginis N3/975</name>
    <dbReference type="NCBI Taxonomy" id="1313296"/>
    <lineage>
        <taxon>Bacteria</taxon>
        <taxon>Bacillati</taxon>
        <taxon>Bacillota</taxon>
        <taxon>Bacilli</taxon>
        <taxon>Bacillales</taxon>
        <taxon>Paenibacillaceae</taxon>
        <taxon>Paenibacillus</taxon>
    </lineage>
</organism>